<sequence length="1065" mass="109381">MAAYARHAASCCDGARGGTATAAVALRVALLAVPRLADFTTQQNDDPRAWLPLVLELELVPNTTGLLRTMLRAFQPCQGEAASPAQEADAAATYEEARSVWSVLQVLEACAGVANALQAAASNDDRDAGSRLPLPINTLLKQLAADDVVQAAALVPPFVQRKLWPLVAASGGGEAPVPQPDRHRCAAAAFNNIYVLIPQSEGVACCGVLTTTARYAFLLLSALSAAAPRGVPGAARALQRVLGAMSASGLAASLGAALLAAPPWREAAAGGAPALDGYAASILMAQRAVVNVVQRVTRCVATSARDAALGALAAPEVLRLQWELLVQVAAAAQQGAERGGGSALAAGRQRWPMLQQLALARVCEGSVLLADSLYDCVVSGAYAPWVMGTRSPLSDVRAVVAAAERLLPCRASGAALAARVVASLSAHAQRLGPAGAVSVGEGHVGGGGLVECALALQRLVLFRMRGAPQAELEACLPDLLAMLAWFAGMVATPAGLAPGQEEATVQPSCMLASCVLGWASRTDLLRPIDEINVCPADAQAVFWLSLRAGVRAACVQRLQPTGLARSLERLLRRSASRGLRLEGVCGVGMLLSPPLTYLLGPLLRAPLVQLRVQLQMQQQQQQRRRAPPDAGSGAGGGGEGSGVWRAREELALVLTALKLLRLEASRRGEPRVDGEPELLSKGEVPLFGLALFVAQLGCGDQGLVSMIPELMACVALADAAPGGQGADGCADGGGVRGDERDPARAAAPGAADVCLVAQAVAACGTAVLPVLTQLLEQAADWLEREAAPGAGLSGNARRADGGGSGGAAAPTKRKVVQIAMRCDVAAATALSAIRHLPAEVLLAVAPQRALAAVARLLRLLLQQPQGRDAELEAVTESAMVSVAEAVLLLSTEELLLEGCVPGWLWVGAGRPGAPEGWAGAGLVDVDALAAVQGPSYAPQQGPVIETSSGTAVTLGSLRWEDHRQHRAEVAALAGARAQELGLLGGRVWQVVAAVPGGQALWPPRLLRLCDNPGCGNFGDACGKLLKCSRCVGVRYCGAACQAQHWPQHKGECRRLAAAAGGKGGG</sequence>
<evidence type="ECO:0000313" key="7">
    <source>
        <dbReference type="EMBL" id="PNH09694.1"/>
    </source>
</evidence>
<dbReference type="OrthoDB" id="552573at2759"/>
<dbReference type="InterPro" id="IPR002893">
    <property type="entry name" value="Znf_MYND"/>
</dbReference>
<comment type="caution">
    <text evidence="7">The sequence shown here is derived from an EMBL/GenBank/DDBJ whole genome shotgun (WGS) entry which is preliminary data.</text>
</comment>
<evidence type="ECO:0000313" key="8">
    <source>
        <dbReference type="Proteomes" id="UP000236333"/>
    </source>
</evidence>
<accession>A0A2J8AAZ4</accession>
<evidence type="ECO:0000259" key="6">
    <source>
        <dbReference type="PROSITE" id="PS50865"/>
    </source>
</evidence>
<name>A0A2J8AAZ4_9CHLO</name>
<feature type="domain" description="MYND-type" evidence="6">
    <location>
        <begin position="1011"/>
        <end position="1052"/>
    </location>
</feature>
<dbReference type="Gene3D" id="6.10.140.2220">
    <property type="match status" value="1"/>
</dbReference>
<feature type="region of interest" description="Disordered" evidence="5">
    <location>
        <begin position="790"/>
        <end position="809"/>
    </location>
</feature>
<evidence type="ECO:0000256" key="3">
    <source>
        <dbReference type="ARBA" id="ARBA00022833"/>
    </source>
</evidence>
<dbReference type="PROSITE" id="PS50865">
    <property type="entry name" value="ZF_MYND_2"/>
    <property type="match status" value="1"/>
</dbReference>
<dbReference type="SUPFAM" id="SSF144232">
    <property type="entry name" value="HIT/MYND zinc finger-like"/>
    <property type="match status" value="1"/>
</dbReference>
<protein>
    <recommendedName>
        <fullName evidence="6">MYND-type domain-containing protein</fullName>
    </recommendedName>
</protein>
<dbReference type="EMBL" id="PGGS01000081">
    <property type="protein sequence ID" value="PNH09694.1"/>
    <property type="molecule type" value="Genomic_DNA"/>
</dbReference>
<keyword evidence="1" id="KW-0479">Metal-binding</keyword>
<proteinExistence type="predicted"/>
<gene>
    <name evidence="7" type="ORF">TSOC_003707</name>
</gene>
<keyword evidence="2 4" id="KW-0863">Zinc-finger</keyword>
<evidence type="ECO:0000256" key="4">
    <source>
        <dbReference type="PROSITE-ProRule" id="PRU00134"/>
    </source>
</evidence>
<dbReference type="GO" id="GO:0008270">
    <property type="term" value="F:zinc ion binding"/>
    <property type="evidence" value="ECO:0007669"/>
    <property type="project" value="UniProtKB-KW"/>
</dbReference>
<dbReference type="Pfam" id="PF01753">
    <property type="entry name" value="zf-MYND"/>
    <property type="match status" value="1"/>
</dbReference>
<keyword evidence="8" id="KW-1185">Reference proteome</keyword>
<evidence type="ECO:0000256" key="5">
    <source>
        <dbReference type="SAM" id="MobiDB-lite"/>
    </source>
</evidence>
<feature type="region of interest" description="Disordered" evidence="5">
    <location>
        <begin position="618"/>
        <end position="641"/>
    </location>
</feature>
<organism evidence="7 8">
    <name type="scientific">Tetrabaena socialis</name>
    <dbReference type="NCBI Taxonomy" id="47790"/>
    <lineage>
        <taxon>Eukaryota</taxon>
        <taxon>Viridiplantae</taxon>
        <taxon>Chlorophyta</taxon>
        <taxon>core chlorophytes</taxon>
        <taxon>Chlorophyceae</taxon>
        <taxon>CS clade</taxon>
        <taxon>Chlamydomonadales</taxon>
        <taxon>Tetrabaenaceae</taxon>
        <taxon>Tetrabaena</taxon>
    </lineage>
</organism>
<reference evidence="7 8" key="1">
    <citation type="journal article" date="2017" name="Mol. Biol. Evol.">
        <title>The 4-celled Tetrabaena socialis nuclear genome reveals the essential components for genetic control of cell number at the origin of multicellularity in the volvocine lineage.</title>
        <authorList>
            <person name="Featherston J."/>
            <person name="Arakaki Y."/>
            <person name="Hanschen E.R."/>
            <person name="Ferris P.J."/>
            <person name="Michod R.E."/>
            <person name="Olson B.J.S.C."/>
            <person name="Nozaki H."/>
            <person name="Durand P.M."/>
        </authorList>
    </citation>
    <scope>NUCLEOTIDE SEQUENCE [LARGE SCALE GENOMIC DNA]</scope>
    <source>
        <strain evidence="7 8">NIES-571</strain>
    </source>
</reference>
<dbReference type="Proteomes" id="UP000236333">
    <property type="component" value="Unassembled WGS sequence"/>
</dbReference>
<evidence type="ECO:0000256" key="1">
    <source>
        <dbReference type="ARBA" id="ARBA00022723"/>
    </source>
</evidence>
<evidence type="ECO:0000256" key="2">
    <source>
        <dbReference type="ARBA" id="ARBA00022771"/>
    </source>
</evidence>
<keyword evidence="3" id="KW-0862">Zinc</keyword>
<feature type="compositionally biased region" description="Gly residues" evidence="5">
    <location>
        <begin position="632"/>
        <end position="641"/>
    </location>
</feature>
<dbReference type="AlphaFoldDB" id="A0A2J8AAZ4"/>